<gene>
    <name evidence="1" type="ORF">N801_03805</name>
</gene>
<reference evidence="1 2" key="1">
    <citation type="submission" date="2013-08" db="EMBL/GenBank/DDBJ databases">
        <title>The genome sequence of Knoellia aerolata.</title>
        <authorList>
            <person name="Zhu W."/>
            <person name="Wang G."/>
        </authorList>
    </citation>
    <scope>NUCLEOTIDE SEQUENCE [LARGE SCALE GENOMIC DNA]</scope>
    <source>
        <strain evidence="1 2">DSM 18566</strain>
    </source>
</reference>
<dbReference type="Gene3D" id="3.40.50.10540">
    <property type="entry name" value="Crotonobetainyl-coa:carnitine coa-transferase, domain 1"/>
    <property type="match status" value="1"/>
</dbReference>
<dbReference type="EMBL" id="AVPL01000010">
    <property type="protein sequence ID" value="KGN41981.1"/>
    <property type="molecule type" value="Genomic_DNA"/>
</dbReference>
<dbReference type="SUPFAM" id="SSF89796">
    <property type="entry name" value="CoA-transferase family III (CaiB/BaiF)"/>
    <property type="match status" value="1"/>
</dbReference>
<dbReference type="OrthoDB" id="9797653at2"/>
<evidence type="ECO:0000313" key="2">
    <source>
        <dbReference type="Proteomes" id="UP000030013"/>
    </source>
</evidence>
<dbReference type="AlphaFoldDB" id="A0A0A0K2K0"/>
<comment type="caution">
    <text evidence="1">The sequence shown here is derived from an EMBL/GenBank/DDBJ whole genome shotgun (WGS) entry which is preliminary data.</text>
</comment>
<dbReference type="Pfam" id="PF02515">
    <property type="entry name" value="CoA_transf_3"/>
    <property type="match status" value="1"/>
</dbReference>
<dbReference type="Proteomes" id="UP000030013">
    <property type="component" value="Unassembled WGS sequence"/>
</dbReference>
<dbReference type="eggNOG" id="COG1804">
    <property type="taxonomic scope" value="Bacteria"/>
</dbReference>
<dbReference type="PANTHER" id="PTHR48228:SF5">
    <property type="entry name" value="ALPHA-METHYLACYL-COA RACEMASE"/>
    <property type="match status" value="1"/>
</dbReference>
<sequence>MRSPSGGPPRHGPLAGVKVVEIAGIGPAPFAAMILAELGAEVVRVDRTAPANNGLDLTGGLGRSRPSIAVDLKSDQGPEVVLRLVEQADILIEGMRPGVMERLGLGPEPCLARNPALVYGRMTGWGQDGPWAGMAGHDINYAAVSGALHLVGTQDRPVPPVNVLADFGGGTMYLLVGLLSALHSRRQHGRGQVVDAAMVDGAASLITMIYAMHGVGAWEDRRGVNLLDGGAPFYDVYECADGKFVAVGAIEPAFYRLLVEALGLPDLETQQMDKAQWPRHRDLIGARFRSRTRDEWTRVFEGTDACVAPVLSLSEAPEHPHLARRGVFSTVGPAPQPRVAPRFSETPALDPVPEHAPGADTVSTLTDWGWAKSEIEALLSAGTITQRTD</sequence>
<protein>
    <submittedName>
        <fullName evidence="1">L-carnitine dehydratase</fullName>
    </submittedName>
</protein>
<dbReference type="STRING" id="1385519.N801_03805"/>
<name>A0A0A0K2K0_9MICO</name>
<accession>A0A0A0K2K0</accession>
<dbReference type="Gene3D" id="3.30.1540.10">
    <property type="entry name" value="formyl-coa transferase, domain 3"/>
    <property type="match status" value="1"/>
</dbReference>
<keyword evidence="2" id="KW-1185">Reference proteome</keyword>
<dbReference type="PANTHER" id="PTHR48228">
    <property type="entry name" value="SUCCINYL-COA--D-CITRAMALATE COA-TRANSFERASE"/>
    <property type="match status" value="1"/>
</dbReference>
<proteinExistence type="predicted"/>
<evidence type="ECO:0000313" key="1">
    <source>
        <dbReference type="EMBL" id="KGN41981.1"/>
    </source>
</evidence>
<dbReference type="InterPro" id="IPR050509">
    <property type="entry name" value="CoA-transferase_III"/>
</dbReference>
<dbReference type="InterPro" id="IPR003673">
    <property type="entry name" value="CoA-Trfase_fam_III"/>
</dbReference>
<organism evidence="1 2">
    <name type="scientific">Knoellia aerolata DSM 18566</name>
    <dbReference type="NCBI Taxonomy" id="1385519"/>
    <lineage>
        <taxon>Bacteria</taxon>
        <taxon>Bacillati</taxon>
        <taxon>Actinomycetota</taxon>
        <taxon>Actinomycetes</taxon>
        <taxon>Micrococcales</taxon>
        <taxon>Intrasporangiaceae</taxon>
        <taxon>Knoellia</taxon>
    </lineage>
</organism>
<dbReference type="InterPro" id="IPR023606">
    <property type="entry name" value="CoA-Trfase_III_dom_1_sf"/>
</dbReference>
<dbReference type="GO" id="GO:0003824">
    <property type="term" value="F:catalytic activity"/>
    <property type="evidence" value="ECO:0007669"/>
    <property type="project" value="InterPro"/>
</dbReference>
<dbReference type="InterPro" id="IPR044855">
    <property type="entry name" value="CoA-Trfase_III_dom3_sf"/>
</dbReference>